<reference evidence="2 3" key="1">
    <citation type="submission" date="2020-04" db="EMBL/GenBank/DDBJ databases">
        <authorList>
            <person name="Yin C."/>
        </authorList>
    </citation>
    <scope>NUCLEOTIDE SEQUENCE [LARGE SCALE GENOMIC DNA]</scope>
    <source>
        <strain evidence="2 3">Ak56</strain>
    </source>
</reference>
<evidence type="ECO:0000256" key="1">
    <source>
        <dbReference type="SAM" id="Phobius"/>
    </source>
</evidence>
<dbReference type="AlphaFoldDB" id="A0A847SI80"/>
<keyword evidence="1" id="KW-0472">Membrane</keyword>
<comment type="caution">
    <text evidence="2">The sequence shown here is derived from an EMBL/GenBank/DDBJ whole genome shotgun (WGS) entry which is preliminary data.</text>
</comment>
<keyword evidence="3" id="KW-1185">Reference proteome</keyword>
<protein>
    <recommendedName>
        <fullName evidence="4">MerC mercury resistance protein</fullName>
    </recommendedName>
</protein>
<sequence>MSSKTARSVPSVILSILIAFFPKCPMCWAVYMSMFGSLGLAKLPYMKWLLPVMMVFLAIHLFFLYKRIRVAGYLPFIISMLGAVFIMSSRAFFPGAQWSLIVGVGMILTGSLLNNFPNVSLKLIHKKHKIA</sequence>
<feature type="transmembrane region" description="Helical" evidence="1">
    <location>
        <begin position="12"/>
        <end position="33"/>
    </location>
</feature>
<evidence type="ECO:0000313" key="3">
    <source>
        <dbReference type="Proteomes" id="UP000552864"/>
    </source>
</evidence>
<dbReference type="Proteomes" id="UP000552864">
    <property type="component" value="Unassembled WGS sequence"/>
</dbReference>
<keyword evidence="1" id="KW-0812">Transmembrane</keyword>
<evidence type="ECO:0000313" key="2">
    <source>
        <dbReference type="EMBL" id="NLR78457.1"/>
    </source>
</evidence>
<accession>A0A847SI80</accession>
<proteinExistence type="predicted"/>
<dbReference type="EMBL" id="JABAHZ010000001">
    <property type="protein sequence ID" value="NLR78457.1"/>
    <property type="molecule type" value="Genomic_DNA"/>
</dbReference>
<feature type="transmembrane region" description="Helical" evidence="1">
    <location>
        <begin position="72"/>
        <end position="92"/>
    </location>
</feature>
<evidence type="ECO:0008006" key="4">
    <source>
        <dbReference type="Google" id="ProtNLM"/>
    </source>
</evidence>
<gene>
    <name evidence="2" type="ORF">HGH91_07460</name>
</gene>
<feature type="transmembrane region" description="Helical" evidence="1">
    <location>
        <begin position="98"/>
        <end position="116"/>
    </location>
</feature>
<feature type="transmembrane region" description="Helical" evidence="1">
    <location>
        <begin position="45"/>
        <end position="65"/>
    </location>
</feature>
<keyword evidence="1" id="KW-1133">Transmembrane helix</keyword>
<name>A0A847SI80_9BACT</name>
<organism evidence="2 3">
    <name type="scientific">Chitinophaga eiseniae</name>
    <dbReference type="NCBI Taxonomy" id="634771"/>
    <lineage>
        <taxon>Bacteria</taxon>
        <taxon>Pseudomonadati</taxon>
        <taxon>Bacteroidota</taxon>
        <taxon>Chitinophagia</taxon>
        <taxon>Chitinophagales</taxon>
        <taxon>Chitinophagaceae</taxon>
        <taxon>Chitinophaga</taxon>
    </lineage>
</organism>
<dbReference type="RefSeq" id="WP_168737793.1">
    <property type="nucleotide sequence ID" value="NZ_JABAHZ010000001.1"/>
</dbReference>